<protein>
    <submittedName>
        <fullName evidence="5">Substrate-binding domain-containing protein</fullName>
    </submittedName>
</protein>
<dbReference type="Pfam" id="PF13377">
    <property type="entry name" value="Peripla_BP_3"/>
    <property type="match status" value="1"/>
</dbReference>
<keyword evidence="1" id="KW-0805">Transcription regulation</keyword>
<dbReference type="Gene3D" id="3.40.50.2300">
    <property type="match status" value="2"/>
</dbReference>
<dbReference type="PANTHER" id="PTHR30146:SF109">
    <property type="entry name" value="HTH-TYPE TRANSCRIPTIONAL REGULATOR GALS"/>
    <property type="match status" value="1"/>
</dbReference>
<organism evidence="5 6">
    <name type="scientific">Actinoplanes sichuanensis</name>
    <dbReference type="NCBI Taxonomy" id="512349"/>
    <lineage>
        <taxon>Bacteria</taxon>
        <taxon>Bacillati</taxon>
        <taxon>Actinomycetota</taxon>
        <taxon>Actinomycetes</taxon>
        <taxon>Micromonosporales</taxon>
        <taxon>Micromonosporaceae</taxon>
        <taxon>Actinoplanes</taxon>
    </lineage>
</organism>
<evidence type="ECO:0000313" key="6">
    <source>
        <dbReference type="Proteomes" id="UP001597183"/>
    </source>
</evidence>
<evidence type="ECO:0000313" key="5">
    <source>
        <dbReference type="EMBL" id="MFD1370499.1"/>
    </source>
</evidence>
<dbReference type="PANTHER" id="PTHR30146">
    <property type="entry name" value="LACI-RELATED TRANSCRIPTIONAL REPRESSOR"/>
    <property type="match status" value="1"/>
</dbReference>
<evidence type="ECO:0000256" key="3">
    <source>
        <dbReference type="ARBA" id="ARBA00023163"/>
    </source>
</evidence>
<evidence type="ECO:0000259" key="4">
    <source>
        <dbReference type="Pfam" id="PF13377"/>
    </source>
</evidence>
<comment type="caution">
    <text evidence="5">The sequence shown here is derived from an EMBL/GenBank/DDBJ whole genome shotgun (WGS) entry which is preliminary data.</text>
</comment>
<dbReference type="EMBL" id="JBHTMK010000044">
    <property type="protein sequence ID" value="MFD1370499.1"/>
    <property type="molecule type" value="Genomic_DNA"/>
</dbReference>
<keyword evidence="3" id="KW-0804">Transcription</keyword>
<feature type="domain" description="Transcriptional regulator LacI/GalR-like sensor" evidence="4">
    <location>
        <begin position="26"/>
        <end position="180"/>
    </location>
</feature>
<accession>A0ABW4AJ63</accession>
<evidence type="ECO:0000256" key="2">
    <source>
        <dbReference type="ARBA" id="ARBA00023125"/>
    </source>
</evidence>
<reference evidence="6" key="1">
    <citation type="journal article" date="2019" name="Int. J. Syst. Evol. Microbiol.">
        <title>The Global Catalogue of Microorganisms (GCM) 10K type strain sequencing project: providing services to taxonomists for standard genome sequencing and annotation.</title>
        <authorList>
            <consortium name="The Broad Institute Genomics Platform"/>
            <consortium name="The Broad Institute Genome Sequencing Center for Infectious Disease"/>
            <person name="Wu L."/>
            <person name="Ma J."/>
        </authorList>
    </citation>
    <scope>NUCLEOTIDE SEQUENCE [LARGE SCALE GENOMIC DNA]</scope>
    <source>
        <strain evidence="6">CCM 7526</strain>
    </source>
</reference>
<keyword evidence="6" id="KW-1185">Reference proteome</keyword>
<sequence>MVSLVETAGAVPAVEPDNAGGAYAAVTYLHRLGRRRIAAIDGPDGITCTVNRRAGYLRAIGEDGLADLSEGGGFTREGGFDAALRLLDRYPDLDAMFVACDLMAAGAVQAITATGRRVPQDVSVIGIDDSIAAACTNPPLTTMRMPVEDMAAAATRLLLDGGVTLGYRQRFPLELVKRASA</sequence>
<name>A0ABW4AJ63_9ACTN</name>
<dbReference type="CDD" id="cd06267">
    <property type="entry name" value="PBP1_LacI_sugar_binding-like"/>
    <property type="match status" value="1"/>
</dbReference>
<dbReference type="Proteomes" id="UP001597183">
    <property type="component" value="Unassembled WGS sequence"/>
</dbReference>
<dbReference type="SUPFAM" id="SSF53822">
    <property type="entry name" value="Periplasmic binding protein-like I"/>
    <property type="match status" value="1"/>
</dbReference>
<keyword evidence="2" id="KW-0238">DNA-binding</keyword>
<evidence type="ECO:0000256" key="1">
    <source>
        <dbReference type="ARBA" id="ARBA00023015"/>
    </source>
</evidence>
<dbReference type="RefSeq" id="WP_317793730.1">
    <property type="nucleotide sequence ID" value="NZ_AP028461.1"/>
</dbReference>
<gene>
    <name evidence="5" type="ORF">ACFQ5G_34630</name>
</gene>
<dbReference type="InterPro" id="IPR028082">
    <property type="entry name" value="Peripla_BP_I"/>
</dbReference>
<proteinExistence type="predicted"/>
<dbReference type="InterPro" id="IPR046335">
    <property type="entry name" value="LacI/GalR-like_sensor"/>
</dbReference>